<evidence type="ECO:0000313" key="1">
    <source>
        <dbReference type="EMBL" id="TWS20933.1"/>
    </source>
</evidence>
<protein>
    <submittedName>
        <fullName evidence="1">Uncharacterized protein</fullName>
    </submittedName>
</protein>
<dbReference type="OrthoDB" id="4543971at2"/>
<dbReference type="Proteomes" id="UP000317291">
    <property type="component" value="Unassembled WGS sequence"/>
</dbReference>
<keyword evidence="2" id="KW-1185">Reference proteome</keyword>
<organism evidence="1 2">
    <name type="scientific">Tsukamurella asaccharolytica</name>
    <dbReference type="NCBI Taxonomy" id="2592067"/>
    <lineage>
        <taxon>Bacteria</taxon>
        <taxon>Bacillati</taxon>
        <taxon>Actinomycetota</taxon>
        <taxon>Actinomycetes</taxon>
        <taxon>Mycobacteriales</taxon>
        <taxon>Tsukamurellaceae</taxon>
        <taxon>Tsukamurella</taxon>
    </lineage>
</organism>
<dbReference type="AlphaFoldDB" id="A0A5C5REV4"/>
<proteinExistence type="predicted"/>
<evidence type="ECO:0000313" key="2">
    <source>
        <dbReference type="Proteomes" id="UP000317291"/>
    </source>
</evidence>
<name>A0A5C5REV4_9ACTN</name>
<gene>
    <name evidence="1" type="ORF">FK529_06390</name>
</gene>
<accession>A0A5C5REV4</accession>
<comment type="caution">
    <text evidence="1">The sequence shown here is derived from an EMBL/GenBank/DDBJ whole genome shotgun (WGS) entry which is preliminary data.</text>
</comment>
<sequence>MTGGTDDVAALEQRILGVIPPGAVMAARHMWTHLEAEFDTPVDAANADTGASAFAEADVAMADTLSDPADYSGIDPIEDVAIAPEIRWTDADKRQSLERYARDNRLTSSEWVDMKWPPQAQLLTPGNLCDSRRNACATHEELDEPVAECADCDEAIAPVVESNAVWSFNARVTRYELAVGADGRLEDIEFSSEVETVAEIEQDPRTLRIGPRRGRT</sequence>
<dbReference type="EMBL" id="VIGW01000002">
    <property type="protein sequence ID" value="TWS20933.1"/>
    <property type="molecule type" value="Genomic_DNA"/>
</dbReference>
<dbReference type="RefSeq" id="WP_146560113.1">
    <property type="nucleotide sequence ID" value="NZ_VIGW01000002.1"/>
</dbReference>
<reference evidence="1 2" key="1">
    <citation type="submission" date="2019-06" db="EMBL/GenBank/DDBJ databases">
        <title>Tsukamurella conjunctivitidis sp. nov., Tsukamurella assacharolytica sp. nov. and Tsukamurella sputae sp. nov. isolated from patients with conjunctivitis, bacteraemia (lymphoma) and respiratory infection (sputum) in Hong Kong.</title>
        <authorList>
            <person name="Teng J.L.L."/>
            <person name="Lee H.H."/>
            <person name="Fong J.Y.H."/>
            <person name="Fok K.M.N."/>
            <person name="Lau S.K.P."/>
            <person name="Woo P.C.Y."/>
        </authorList>
    </citation>
    <scope>NUCLEOTIDE SEQUENCE [LARGE SCALE GENOMIC DNA]</scope>
    <source>
        <strain evidence="1 2">HKU71</strain>
    </source>
</reference>